<feature type="domain" description="Pirin C-terminal" evidence="4">
    <location>
        <begin position="175"/>
        <end position="272"/>
    </location>
</feature>
<evidence type="ECO:0000313" key="5">
    <source>
        <dbReference type="EMBL" id="TWR83911.1"/>
    </source>
</evidence>
<sequence length="286" mass="31170">MDSLTVIRPRAEEVEGQPILRPLPSAKCRSVGPFVFFDHMLQTHYWPGQGMNIRQHPHIGLSTLTYLFEGQLQHKDSLGSDQLVNPGEVSWMTAGAAIAHIERTPCALRAQGSTLHGLQVWLASPKKDEQGPGLYSHHTADSLPVSDRSGVQIRLIAGTGFGLISPVPVLSPTLYAEVHMQTATTLLIPTEHAEQALYVLEGDVLLDDQAIEPHCLVLLPSAKEVTLFAESDCHLVLIGGAALDGPRRMNWNFVASNPALIDQARARWTAGDWPTVPGENGRIELP</sequence>
<gene>
    <name evidence="5" type="ORF">FJD38_23910</name>
</gene>
<dbReference type="InterPro" id="IPR014710">
    <property type="entry name" value="RmlC-like_jellyroll"/>
</dbReference>
<evidence type="ECO:0000259" key="4">
    <source>
        <dbReference type="Pfam" id="PF05726"/>
    </source>
</evidence>
<protein>
    <submittedName>
        <fullName evidence="5">Pirin family protein</fullName>
    </submittedName>
</protein>
<dbReference type="EMBL" id="VFIO01000020">
    <property type="protein sequence ID" value="TWR83911.1"/>
    <property type="molecule type" value="Genomic_DNA"/>
</dbReference>
<reference evidence="5 6" key="1">
    <citation type="submission" date="2019-06" db="EMBL/GenBank/DDBJ databases">
        <title>Pseudomonas bimorpha sp. nov. isolated from bovine raw milk and skim milk concentrate.</title>
        <authorList>
            <person name="Hofmann K."/>
            <person name="Huptas C."/>
            <person name="Doll E."/>
            <person name="Scherer S."/>
            <person name="Wenning M."/>
        </authorList>
    </citation>
    <scope>NUCLEOTIDE SEQUENCE [LARGE SCALE GENOMIC DNA]</scope>
    <source>
        <strain evidence="5 6">DSM 108989</strain>
    </source>
</reference>
<dbReference type="CDD" id="cd02909">
    <property type="entry name" value="cupin_pirin_N"/>
    <property type="match status" value="1"/>
</dbReference>
<organism evidence="5 6">
    <name type="scientific">Pseudomonas saxonica</name>
    <dbReference type="NCBI Taxonomy" id="2600598"/>
    <lineage>
        <taxon>Bacteria</taxon>
        <taxon>Pseudomonadati</taxon>
        <taxon>Pseudomonadota</taxon>
        <taxon>Gammaproteobacteria</taxon>
        <taxon>Pseudomonadales</taxon>
        <taxon>Pseudomonadaceae</taxon>
        <taxon>Pseudomonas</taxon>
    </lineage>
</organism>
<dbReference type="Pfam" id="PF02678">
    <property type="entry name" value="Pirin"/>
    <property type="match status" value="1"/>
</dbReference>
<dbReference type="InterPro" id="IPR012093">
    <property type="entry name" value="Pirin"/>
</dbReference>
<accession>A0ABY3GBW2</accession>
<dbReference type="Pfam" id="PF05726">
    <property type="entry name" value="Pirin_C"/>
    <property type="match status" value="1"/>
</dbReference>
<dbReference type="PANTHER" id="PTHR13903:SF8">
    <property type="entry name" value="PIRIN"/>
    <property type="match status" value="1"/>
</dbReference>
<dbReference type="Proteomes" id="UP000318428">
    <property type="component" value="Unassembled WGS sequence"/>
</dbReference>
<dbReference type="RefSeq" id="WP_146387964.1">
    <property type="nucleotide sequence ID" value="NZ_VFIO01000020.1"/>
</dbReference>
<evidence type="ECO:0000259" key="3">
    <source>
        <dbReference type="Pfam" id="PF02678"/>
    </source>
</evidence>
<evidence type="ECO:0000256" key="1">
    <source>
        <dbReference type="ARBA" id="ARBA00008416"/>
    </source>
</evidence>
<dbReference type="InterPro" id="IPR008778">
    <property type="entry name" value="Pirin_C_dom"/>
</dbReference>
<dbReference type="PIRSF" id="PIRSF006232">
    <property type="entry name" value="Pirin"/>
    <property type="match status" value="1"/>
</dbReference>
<evidence type="ECO:0000256" key="2">
    <source>
        <dbReference type="RuleBase" id="RU003457"/>
    </source>
</evidence>
<name>A0ABY3GBW2_9PSED</name>
<dbReference type="InterPro" id="IPR011051">
    <property type="entry name" value="RmlC_Cupin_sf"/>
</dbReference>
<comment type="similarity">
    <text evidence="1 2">Belongs to the pirin family.</text>
</comment>
<keyword evidence="6" id="KW-1185">Reference proteome</keyword>
<proteinExistence type="inferred from homology"/>
<dbReference type="PANTHER" id="PTHR13903">
    <property type="entry name" value="PIRIN-RELATED"/>
    <property type="match status" value="1"/>
</dbReference>
<dbReference type="InterPro" id="IPR003829">
    <property type="entry name" value="Pirin_N_dom"/>
</dbReference>
<dbReference type="Gene3D" id="2.60.120.10">
    <property type="entry name" value="Jelly Rolls"/>
    <property type="match status" value="2"/>
</dbReference>
<feature type="domain" description="Pirin N-terminal" evidence="3">
    <location>
        <begin position="24"/>
        <end position="122"/>
    </location>
</feature>
<comment type="caution">
    <text evidence="5">The sequence shown here is derived from an EMBL/GenBank/DDBJ whole genome shotgun (WGS) entry which is preliminary data.</text>
</comment>
<dbReference type="CDD" id="cd02247">
    <property type="entry name" value="cupin_pirin_C"/>
    <property type="match status" value="1"/>
</dbReference>
<dbReference type="SUPFAM" id="SSF51182">
    <property type="entry name" value="RmlC-like cupins"/>
    <property type="match status" value="1"/>
</dbReference>
<evidence type="ECO:0000313" key="6">
    <source>
        <dbReference type="Proteomes" id="UP000318428"/>
    </source>
</evidence>